<dbReference type="Gene3D" id="1.25.40.10">
    <property type="entry name" value="Tetratricopeptide repeat domain"/>
    <property type="match status" value="1"/>
</dbReference>
<organism evidence="3 4">
    <name type="scientific">Lactuca saligna</name>
    <name type="common">Willowleaf lettuce</name>
    <dbReference type="NCBI Taxonomy" id="75948"/>
    <lineage>
        <taxon>Eukaryota</taxon>
        <taxon>Viridiplantae</taxon>
        <taxon>Streptophyta</taxon>
        <taxon>Embryophyta</taxon>
        <taxon>Tracheophyta</taxon>
        <taxon>Spermatophyta</taxon>
        <taxon>Magnoliopsida</taxon>
        <taxon>eudicotyledons</taxon>
        <taxon>Gunneridae</taxon>
        <taxon>Pentapetalae</taxon>
        <taxon>asterids</taxon>
        <taxon>campanulids</taxon>
        <taxon>Asterales</taxon>
        <taxon>Asteraceae</taxon>
        <taxon>Cichorioideae</taxon>
        <taxon>Cichorieae</taxon>
        <taxon>Lactucinae</taxon>
        <taxon>Lactuca</taxon>
    </lineage>
</organism>
<gene>
    <name evidence="3" type="ORF">LSALG_LOCUS12189</name>
</gene>
<evidence type="ECO:0000313" key="3">
    <source>
        <dbReference type="EMBL" id="CAI9271938.1"/>
    </source>
</evidence>
<reference evidence="3" key="1">
    <citation type="submission" date="2023-04" db="EMBL/GenBank/DDBJ databases">
        <authorList>
            <person name="Vijverberg K."/>
            <person name="Xiong W."/>
            <person name="Schranz E."/>
        </authorList>
    </citation>
    <scope>NUCLEOTIDE SEQUENCE</scope>
</reference>
<evidence type="ECO:0000259" key="2">
    <source>
        <dbReference type="Pfam" id="PF08268"/>
    </source>
</evidence>
<dbReference type="InterPro" id="IPR019734">
    <property type="entry name" value="TPR_rpt"/>
</dbReference>
<name>A0AA35YEW5_LACSI</name>
<keyword evidence="1" id="KW-0802">TPR repeat</keyword>
<dbReference type="InterPro" id="IPR013187">
    <property type="entry name" value="F-box-assoc_dom_typ3"/>
</dbReference>
<dbReference type="InterPro" id="IPR036397">
    <property type="entry name" value="RNaseH_sf"/>
</dbReference>
<dbReference type="Gene3D" id="1.20.1280.50">
    <property type="match status" value="1"/>
</dbReference>
<dbReference type="InterPro" id="IPR036047">
    <property type="entry name" value="F-box-like_dom_sf"/>
</dbReference>
<accession>A0AA35YEW5</accession>
<dbReference type="GO" id="GO:0003676">
    <property type="term" value="F:nucleic acid binding"/>
    <property type="evidence" value="ECO:0007669"/>
    <property type="project" value="InterPro"/>
</dbReference>
<dbReference type="SMART" id="SM00028">
    <property type="entry name" value="TPR"/>
    <property type="match status" value="1"/>
</dbReference>
<evidence type="ECO:0000256" key="1">
    <source>
        <dbReference type="PROSITE-ProRule" id="PRU00339"/>
    </source>
</evidence>
<dbReference type="Proteomes" id="UP001177003">
    <property type="component" value="Chromosome 2"/>
</dbReference>
<protein>
    <recommendedName>
        <fullName evidence="2">F-box associated beta-propeller type 3 domain-containing protein</fullName>
    </recommendedName>
</protein>
<evidence type="ECO:0000313" key="4">
    <source>
        <dbReference type="Proteomes" id="UP001177003"/>
    </source>
</evidence>
<sequence>MAASINVDGAEENRGNAKKMEDSLREKIGLSFDKKSHFLLISPRNQLYLELKCCLQEYLMESALTESRKESEYEETKTKGKVGGFDLLPDDLLLDILKRLPDNVLRYHSKKVCTQWFDIITNNILLDHASFIIQRPIGCYPSRHVEIRVEGEGIEVKEHSLDMHSIGPIKSWCDEFILIVGPYGEKSIIAFNIVNKVGSILPPCHAPCRGHSENKCAVVLTFDAIKGIYKVLHVYMGPPIQCHVLVLGKDVVSGLSSSYWKRMELPPKMEIWQDYKGEPVCVQARYLHWELSSDYMVSMDTVKEKTVLMSVPQSHHGTAGNHYTLFEMGGFLCLITRVSWAKAAKTDIWRLTDFDKMIWQKFQSITIPRWYLDKGYTAASLYPICGVVGNRFVIFKSSSILPTHRRRSIAAGPSPLHTLPLAQLYSPLEVKQVLHTRMIRLVNRLSDSTSFSRSAVHRRRSIVLHTLPLTHICSPLEVKQVNGLWKTKTQNMTSLCKVAKELKDKFASFQICHVEREFNIEADRCSSEPGSTSPAPKGGYEVELFGTRANINGSISPKSRCAMGNCFSMQKDHETALKNFQRAVQLNSRIAYTYQKVH</sequence>
<proteinExistence type="predicted"/>
<dbReference type="AlphaFoldDB" id="A0AA35YEW5"/>
<dbReference type="PANTHER" id="PTHR31111">
    <property type="entry name" value="BNAA05G37150D PROTEIN-RELATED"/>
    <property type="match status" value="1"/>
</dbReference>
<dbReference type="PANTHER" id="PTHR31111:SF136">
    <property type="entry name" value="F-BOX ASSOCIATED DOMAIN-CONTAINING PROTEIN"/>
    <property type="match status" value="1"/>
</dbReference>
<dbReference type="InterPro" id="IPR011990">
    <property type="entry name" value="TPR-like_helical_dom_sf"/>
</dbReference>
<dbReference type="Pfam" id="PF08268">
    <property type="entry name" value="FBA_3"/>
    <property type="match status" value="1"/>
</dbReference>
<dbReference type="SUPFAM" id="SSF81383">
    <property type="entry name" value="F-box domain"/>
    <property type="match status" value="1"/>
</dbReference>
<dbReference type="Gene3D" id="3.30.420.10">
    <property type="entry name" value="Ribonuclease H-like superfamily/Ribonuclease H"/>
    <property type="match status" value="1"/>
</dbReference>
<keyword evidence="4" id="KW-1185">Reference proteome</keyword>
<dbReference type="EMBL" id="OX465078">
    <property type="protein sequence ID" value="CAI9271938.1"/>
    <property type="molecule type" value="Genomic_DNA"/>
</dbReference>
<feature type="repeat" description="TPR" evidence="1">
    <location>
        <begin position="557"/>
        <end position="590"/>
    </location>
</feature>
<dbReference type="PROSITE" id="PS50005">
    <property type="entry name" value="TPR"/>
    <property type="match status" value="1"/>
</dbReference>
<feature type="domain" description="F-box associated beta-propeller type 3" evidence="2">
    <location>
        <begin position="209"/>
        <end position="370"/>
    </location>
</feature>